<protein>
    <submittedName>
        <fullName evidence="2">Helix-turn-helix domain-containing protein</fullName>
    </submittedName>
</protein>
<gene>
    <name evidence="2" type="ORF">SAMN05421803_107161</name>
</gene>
<dbReference type="PROSITE" id="PS50943">
    <property type="entry name" value="HTH_CROC1"/>
    <property type="match status" value="1"/>
</dbReference>
<dbReference type="GO" id="GO:0003677">
    <property type="term" value="F:DNA binding"/>
    <property type="evidence" value="ECO:0007669"/>
    <property type="project" value="InterPro"/>
</dbReference>
<dbReference type="InterPro" id="IPR010982">
    <property type="entry name" value="Lambda_DNA-bd_dom_sf"/>
</dbReference>
<reference evidence="2 3" key="1">
    <citation type="submission" date="2016-11" db="EMBL/GenBank/DDBJ databases">
        <authorList>
            <person name="Jaros S."/>
            <person name="Januszkiewicz K."/>
            <person name="Wedrychowicz H."/>
        </authorList>
    </citation>
    <scope>NUCLEOTIDE SEQUENCE [LARGE SCALE GENOMIC DNA]</scope>
    <source>
        <strain evidence="2 3">CGMCC 4.5723</strain>
    </source>
</reference>
<sequence>MLDPSAMRAARKRLGMSRDELAARLNRTPLTVRRWETGKATPNDHSVTALAVALDVDARELVADE</sequence>
<feature type="domain" description="HTH cro/C1-type" evidence="1">
    <location>
        <begin position="7"/>
        <end position="61"/>
    </location>
</feature>
<accession>A0A1M6KG43</accession>
<dbReference type="InterPro" id="IPR001387">
    <property type="entry name" value="Cro/C1-type_HTH"/>
</dbReference>
<dbReference type="STRING" id="758803.SAMN05421803_107161"/>
<dbReference type="Pfam" id="PF01381">
    <property type="entry name" value="HTH_3"/>
    <property type="match status" value="1"/>
</dbReference>
<dbReference type="CDD" id="cd00093">
    <property type="entry name" value="HTH_XRE"/>
    <property type="match status" value="1"/>
</dbReference>
<evidence type="ECO:0000313" key="3">
    <source>
        <dbReference type="Proteomes" id="UP000184452"/>
    </source>
</evidence>
<organism evidence="2 3">
    <name type="scientific">Nocardiopsis flavescens</name>
    <dbReference type="NCBI Taxonomy" id="758803"/>
    <lineage>
        <taxon>Bacteria</taxon>
        <taxon>Bacillati</taxon>
        <taxon>Actinomycetota</taxon>
        <taxon>Actinomycetes</taxon>
        <taxon>Streptosporangiales</taxon>
        <taxon>Nocardiopsidaceae</taxon>
        <taxon>Nocardiopsis</taxon>
    </lineage>
</organism>
<dbReference type="EMBL" id="FQZK01000007">
    <property type="protein sequence ID" value="SHJ57923.1"/>
    <property type="molecule type" value="Genomic_DNA"/>
</dbReference>
<keyword evidence="3" id="KW-1185">Reference proteome</keyword>
<dbReference type="OrthoDB" id="9801008at2"/>
<dbReference type="RefSeq" id="WP_073379794.1">
    <property type="nucleotide sequence ID" value="NZ_FQZK01000007.1"/>
</dbReference>
<evidence type="ECO:0000259" key="1">
    <source>
        <dbReference type="PROSITE" id="PS50943"/>
    </source>
</evidence>
<dbReference type="SMART" id="SM00530">
    <property type="entry name" value="HTH_XRE"/>
    <property type="match status" value="1"/>
</dbReference>
<dbReference type="AlphaFoldDB" id="A0A1M6KG43"/>
<proteinExistence type="predicted"/>
<name>A0A1M6KG43_9ACTN</name>
<dbReference type="Gene3D" id="1.10.260.40">
    <property type="entry name" value="lambda repressor-like DNA-binding domains"/>
    <property type="match status" value="1"/>
</dbReference>
<dbReference type="SUPFAM" id="SSF47413">
    <property type="entry name" value="lambda repressor-like DNA-binding domains"/>
    <property type="match status" value="1"/>
</dbReference>
<dbReference type="Proteomes" id="UP000184452">
    <property type="component" value="Unassembled WGS sequence"/>
</dbReference>
<evidence type="ECO:0000313" key="2">
    <source>
        <dbReference type="EMBL" id="SHJ57923.1"/>
    </source>
</evidence>